<protein>
    <submittedName>
        <fullName evidence="4">Two-component system response regulator YcbB</fullName>
    </submittedName>
</protein>
<keyword evidence="5" id="KW-1185">Reference proteome</keyword>
<feature type="modified residue" description="4-aspartylphosphate" evidence="2">
    <location>
        <position position="54"/>
    </location>
</feature>
<comment type="caution">
    <text evidence="4">The sequence shown here is derived from an EMBL/GenBank/DDBJ whole genome shotgun (WGS) entry which is preliminary data.</text>
</comment>
<accession>A0ABT9VAI6</accession>
<dbReference type="InterPro" id="IPR050595">
    <property type="entry name" value="Bact_response_regulator"/>
</dbReference>
<dbReference type="RefSeq" id="WP_307152404.1">
    <property type="nucleotide sequence ID" value="NZ_JAUSTU010000052.1"/>
</dbReference>
<dbReference type="Pfam" id="PF00072">
    <property type="entry name" value="Response_reg"/>
    <property type="match status" value="1"/>
</dbReference>
<sequence>MRFFIVDDSLAVRAMLSEIIISEGLGTVEGEAEDGIDVDCELLNNKNIDILLIDLLMKERDGLETIRAITPHFKGKIIMISQVDQKDTVAEAYLLGIDHFITKPINKYEVVSVIQNEIKHYLQEKSIKNIQQSLISLTNFHHSSITEKPIESNMTSVIKHEVHTSGIAHSGNTILMELGIVGESGYYDLLNIIEYLFKLEVNCKDKFQFPSLKQLFEQVALEHCSSSNNKNCINKEAKASEQRVRRAIHQALNNLASIGLTDYGNPIFEKYASKFFDFTQVRMKMLELDGKKTHNVPSRLNVKKFIEVFYLEAKEAKEN</sequence>
<dbReference type="Proteomes" id="UP001231362">
    <property type="component" value="Unassembled WGS sequence"/>
</dbReference>
<evidence type="ECO:0000313" key="4">
    <source>
        <dbReference type="EMBL" id="MDQ0157974.1"/>
    </source>
</evidence>
<proteinExistence type="predicted"/>
<reference evidence="4 5" key="1">
    <citation type="submission" date="2023-07" db="EMBL/GenBank/DDBJ databases">
        <title>Genomic Encyclopedia of Type Strains, Phase IV (KMG-IV): sequencing the most valuable type-strain genomes for metagenomic binning, comparative biology and taxonomic classification.</title>
        <authorList>
            <person name="Goeker M."/>
        </authorList>
    </citation>
    <scope>NUCLEOTIDE SEQUENCE [LARGE SCALE GENOMIC DNA]</scope>
    <source>
        <strain evidence="4 5">DSM 23948</strain>
    </source>
</reference>
<dbReference type="PROSITE" id="PS50110">
    <property type="entry name" value="RESPONSE_REGULATORY"/>
    <property type="match status" value="1"/>
</dbReference>
<keyword evidence="1 2" id="KW-0597">Phosphoprotein</keyword>
<dbReference type="EMBL" id="JAUSTU010000052">
    <property type="protein sequence ID" value="MDQ0157974.1"/>
    <property type="molecule type" value="Genomic_DNA"/>
</dbReference>
<dbReference type="PANTHER" id="PTHR44591">
    <property type="entry name" value="STRESS RESPONSE REGULATOR PROTEIN 1"/>
    <property type="match status" value="1"/>
</dbReference>
<dbReference type="SUPFAM" id="SSF52172">
    <property type="entry name" value="CheY-like"/>
    <property type="match status" value="1"/>
</dbReference>
<evidence type="ECO:0000256" key="2">
    <source>
        <dbReference type="PROSITE-ProRule" id="PRU00169"/>
    </source>
</evidence>
<dbReference type="InterPro" id="IPR013972">
    <property type="entry name" value="YcbB"/>
</dbReference>
<dbReference type="PANTHER" id="PTHR44591:SF3">
    <property type="entry name" value="RESPONSE REGULATORY DOMAIN-CONTAINING PROTEIN"/>
    <property type="match status" value="1"/>
</dbReference>
<evidence type="ECO:0000256" key="1">
    <source>
        <dbReference type="ARBA" id="ARBA00022553"/>
    </source>
</evidence>
<dbReference type="Gene3D" id="3.40.50.2300">
    <property type="match status" value="1"/>
</dbReference>
<dbReference type="Pfam" id="PF08664">
    <property type="entry name" value="YcbB"/>
    <property type="match status" value="1"/>
</dbReference>
<evidence type="ECO:0000313" key="5">
    <source>
        <dbReference type="Proteomes" id="UP001231362"/>
    </source>
</evidence>
<dbReference type="InterPro" id="IPR001789">
    <property type="entry name" value="Sig_transdc_resp-reg_receiver"/>
</dbReference>
<gene>
    <name evidence="4" type="ORF">J2S07_004347</name>
</gene>
<name>A0ABT9VAI6_9BACL</name>
<organism evidence="4 5">
    <name type="scientific">Anoxybacillus andreesenii</name>
    <dbReference type="NCBI Taxonomy" id="1325932"/>
    <lineage>
        <taxon>Bacteria</taxon>
        <taxon>Bacillati</taxon>
        <taxon>Bacillota</taxon>
        <taxon>Bacilli</taxon>
        <taxon>Bacillales</taxon>
        <taxon>Anoxybacillaceae</taxon>
        <taxon>Anoxybacillus</taxon>
    </lineage>
</organism>
<dbReference type="InterPro" id="IPR011006">
    <property type="entry name" value="CheY-like_superfamily"/>
</dbReference>
<evidence type="ECO:0000259" key="3">
    <source>
        <dbReference type="PROSITE" id="PS50110"/>
    </source>
</evidence>
<dbReference type="SMART" id="SM00448">
    <property type="entry name" value="REC"/>
    <property type="match status" value="1"/>
</dbReference>
<feature type="domain" description="Response regulatory" evidence="3">
    <location>
        <begin position="2"/>
        <end position="118"/>
    </location>
</feature>